<feature type="region of interest" description="Disordered" evidence="1">
    <location>
        <begin position="52"/>
        <end position="73"/>
    </location>
</feature>
<name>A0A1B9E5N4_9FLAO</name>
<dbReference type="EMBL" id="LVEP01000017">
    <property type="protein sequence ID" value="OCB77245.1"/>
    <property type="molecule type" value="Genomic_DNA"/>
</dbReference>
<evidence type="ECO:0000313" key="2">
    <source>
        <dbReference type="EMBL" id="OCB77245.1"/>
    </source>
</evidence>
<feature type="compositionally biased region" description="Polar residues" evidence="1">
    <location>
        <begin position="16"/>
        <end position="29"/>
    </location>
</feature>
<dbReference type="Proteomes" id="UP000093510">
    <property type="component" value="Unassembled WGS sequence"/>
</dbReference>
<reference evidence="2 3" key="1">
    <citation type="submission" date="2016-03" db="EMBL/GenBank/DDBJ databases">
        <authorList>
            <person name="Ploux O."/>
        </authorList>
    </citation>
    <scope>NUCLEOTIDE SEQUENCE [LARGE SCALE GENOMIC DNA]</scope>
    <source>
        <strain evidence="2 3">LPB0076</strain>
    </source>
</reference>
<gene>
    <name evidence="2" type="ORF">LPBF_04390</name>
</gene>
<proteinExistence type="predicted"/>
<evidence type="ECO:0000256" key="1">
    <source>
        <dbReference type="SAM" id="MobiDB-lite"/>
    </source>
</evidence>
<evidence type="ECO:0000313" key="3">
    <source>
        <dbReference type="Proteomes" id="UP000093510"/>
    </source>
</evidence>
<keyword evidence="3" id="KW-1185">Reference proteome</keyword>
<dbReference type="AlphaFoldDB" id="A0A1B9E5N4"/>
<protein>
    <submittedName>
        <fullName evidence="2">Uncharacterized protein</fullName>
    </submittedName>
</protein>
<dbReference type="RefSeq" id="WP_066332976.1">
    <property type="nucleotide sequence ID" value="NZ_LVEP01000017.1"/>
</dbReference>
<sequence length="101" mass="11624">MSGFFFALNPTQLLPSWRSKTQNSRYPSNTRHHPRPKSVAVTLPIAAPENNKNQLPWMEHSPNNHPKNKQPKKKLLQIKIRIFNTPKKVFSYHGVISKIGS</sequence>
<accession>A0A1B9E5N4</accession>
<organism evidence="2 3">
    <name type="scientific">Flavobacterium crassostreae</name>
    <dbReference type="NCBI Taxonomy" id="1763534"/>
    <lineage>
        <taxon>Bacteria</taxon>
        <taxon>Pseudomonadati</taxon>
        <taxon>Bacteroidota</taxon>
        <taxon>Flavobacteriia</taxon>
        <taxon>Flavobacteriales</taxon>
        <taxon>Flavobacteriaceae</taxon>
        <taxon>Flavobacterium</taxon>
    </lineage>
</organism>
<comment type="caution">
    <text evidence="2">The sequence shown here is derived from an EMBL/GenBank/DDBJ whole genome shotgun (WGS) entry which is preliminary data.</text>
</comment>
<feature type="region of interest" description="Disordered" evidence="1">
    <location>
        <begin position="16"/>
        <end position="37"/>
    </location>
</feature>